<dbReference type="EMBL" id="MEVI01000001">
    <property type="protein sequence ID" value="OGC55784.1"/>
    <property type="molecule type" value="Genomic_DNA"/>
</dbReference>
<reference evidence="2 3" key="1">
    <citation type="journal article" date="2016" name="Nat. Commun.">
        <title>Thousands of microbial genomes shed light on interconnected biogeochemical processes in an aquifer system.</title>
        <authorList>
            <person name="Anantharaman K."/>
            <person name="Brown C.T."/>
            <person name="Hug L.A."/>
            <person name="Sharon I."/>
            <person name="Castelle C.J."/>
            <person name="Probst A.J."/>
            <person name="Thomas B.C."/>
            <person name="Singh A."/>
            <person name="Wilkins M.J."/>
            <person name="Karaoz U."/>
            <person name="Brodie E.L."/>
            <person name="Williams K.H."/>
            <person name="Hubbard S.S."/>
            <person name="Banfield J.F."/>
        </authorList>
    </citation>
    <scope>NUCLEOTIDE SEQUENCE [LARGE SCALE GENOMIC DNA]</scope>
</reference>
<feature type="transmembrane region" description="Helical" evidence="1">
    <location>
        <begin position="182"/>
        <end position="200"/>
    </location>
</feature>
<dbReference type="Proteomes" id="UP000176504">
    <property type="component" value="Unassembled WGS sequence"/>
</dbReference>
<proteinExistence type="predicted"/>
<name>A0A1F4VF46_UNCKA</name>
<organism evidence="2 3">
    <name type="scientific">candidate division WWE3 bacterium RIFCSPLOWO2_01_FULL_41_18</name>
    <dbReference type="NCBI Taxonomy" id="1802625"/>
    <lineage>
        <taxon>Bacteria</taxon>
        <taxon>Katanobacteria</taxon>
    </lineage>
</organism>
<evidence type="ECO:0000313" key="3">
    <source>
        <dbReference type="Proteomes" id="UP000176504"/>
    </source>
</evidence>
<evidence type="ECO:0008006" key="4">
    <source>
        <dbReference type="Google" id="ProtNLM"/>
    </source>
</evidence>
<dbReference type="AlphaFoldDB" id="A0A1F4VF46"/>
<accession>A0A1F4VF46</accession>
<protein>
    <recommendedName>
        <fullName evidence="4">YtkA-like domain-containing protein</fullName>
    </recommendedName>
</protein>
<keyword evidence="1" id="KW-0812">Transmembrane</keyword>
<sequence length="369" mass="41557">MLKPAFFRKFACFLITLTIILSLNKFYAYAHVDVAGEEPEDIKVTIVEPDLFPAKTPLTIWLEVKDKETNKTEESLDILVNVKDSKGNDILNTRAEPKKIEGEEINYIFEITFPSSGEYKILYEFLHDDEKESFTFPIIVSEPLNQPGFTLSPTLKTGVIIVGALLLAAAVFFLFTKRFKELMILFAVSAVAGIVGYSLIVTISSGALKSGVVTCLEDGRCFWTAHIHAYLAIEACGEKKLLPSEVGPLAKVHTHEEQNVFHWHDRLPYDTQKKEILDTKPLTLGSSFDDIGIPFDKGNAFDLKDGDKCPNKEVGTWRMFVNGKQNDEFRDYIWQDRDVILLIFGNKSPSEVEENLKINPIKFPALGRG</sequence>
<keyword evidence="1" id="KW-0472">Membrane</keyword>
<comment type="caution">
    <text evidence="2">The sequence shown here is derived from an EMBL/GenBank/DDBJ whole genome shotgun (WGS) entry which is preliminary data.</text>
</comment>
<keyword evidence="1" id="KW-1133">Transmembrane helix</keyword>
<evidence type="ECO:0000256" key="1">
    <source>
        <dbReference type="SAM" id="Phobius"/>
    </source>
</evidence>
<gene>
    <name evidence="2" type="ORF">A3A78_01970</name>
</gene>
<evidence type="ECO:0000313" key="2">
    <source>
        <dbReference type="EMBL" id="OGC55784.1"/>
    </source>
</evidence>
<feature type="transmembrane region" description="Helical" evidence="1">
    <location>
        <begin position="155"/>
        <end position="175"/>
    </location>
</feature>